<dbReference type="Gene3D" id="4.10.60.10">
    <property type="entry name" value="Zinc finger, CCHC-type"/>
    <property type="match status" value="1"/>
</dbReference>
<evidence type="ECO:0000313" key="4">
    <source>
        <dbReference type="EMBL" id="OSD00348.1"/>
    </source>
</evidence>
<sequence length="362" mass="40734">MWERPMEFYMHKKFLDTLPEQYENILTLYKGMSPQYTTLALPVWKRAQDAGPRSDNRLSCASGTHNQQQAPRKTANSGFRTANRTVTKTYEQRASKLPMAHDTSQMLGRAGPSKVDRPASQVKCFVCGQIGHYASDPKCPQYGKKNNSNQLCMFAQHVIDETSDKEDNPQVEGDIEANDGEPKPLVPEAIETNAVKEELEYPPSDYGGSQYESEREDNLSPIEDVENDLFFGGMSESHNRTLLMWLYDTKVRKIQDSAAQPKRDELSQRTFSTELSLNGIMALALFDSGCTTDSITPELAYMCKADRIDLKEPVGLQLGTKGSRTCINYSARATLQVGKLKQNQYFDVVDIKYDLILGTTFC</sequence>
<feature type="compositionally biased region" description="Polar residues" evidence="2">
    <location>
        <begin position="57"/>
        <end position="84"/>
    </location>
</feature>
<dbReference type="STRING" id="1353009.A0A1Y2IGV5"/>
<dbReference type="GO" id="GO:0006397">
    <property type="term" value="P:mRNA processing"/>
    <property type="evidence" value="ECO:0007669"/>
    <property type="project" value="UniProtKB-KW"/>
</dbReference>
<dbReference type="GO" id="GO:0003676">
    <property type="term" value="F:nucleic acid binding"/>
    <property type="evidence" value="ECO:0007669"/>
    <property type="project" value="InterPro"/>
</dbReference>
<evidence type="ECO:0000256" key="2">
    <source>
        <dbReference type="SAM" id="MobiDB-lite"/>
    </source>
</evidence>
<reference evidence="4 5" key="1">
    <citation type="journal article" date="2015" name="Biotechnol. Biofuels">
        <title>Enhanced degradation of softwood versus hardwood by the white-rot fungus Pycnoporus coccineus.</title>
        <authorList>
            <person name="Couturier M."/>
            <person name="Navarro D."/>
            <person name="Chevret D."/>
            <person name="Henrissat B."/>
            <person name="Piumi F."/>
            <person name="Ruiz-Duenas F.J."/>
            <person name="Martinez A.T."/>
            <person name="Grigoriev I.V."/>
            <person name="Riley R."/>
            <person name="Lipzen A."/>
            <person name="Berrin J.G."/>
            <person name="Master E.R."/>
            <person name="Rosso M.N."/>
        </authorList>
    </citation>
    <scope>NUCLEOTIDE SEQUENCE [LARGE SCALE GENOMIC DNA]</scope>
    <source>
        <strain evidence="4 5">BRFM310</strain>
    </source>
</reference>
<feature type="domain" description="CCHC-type" evidence="3">
    <location>
        <begin position="123"/>
        <end position="136"/>
    </location>
</feature>
<evidence type="ECO:0000313" key="5">
    <source>
        <dbReference type="Proteomes" id="UP000193067"/>
    </source>
</evidence>
<accession>A0A1Y2IGV5</accession>
<protein>
    <recommendedName>
        <fullName evidence="3">CCHC-type domain-containing protein</fullName>
    </recommendedName>
</protein>
<dbReference type="InterPro" id="IPR001878">
    <property type="entry name" value="Znf_CCHC"/>
</dbReference>
<dbReference type="InterPro" id="IPR021109">
    <property type="entry name" value="Peptidase_aspartic_dom_sf"/>
</dbReference>
<evidence type="ECO:0000256" key="1">
    <source>
        <dbReference type="ARBA" id="ARBA00022664"/>
    </source>
</evidence>
<dbReference type="OrthoDB" id="2757374at2759"/>
<proteinExistence type="predicted"/>
<evidence type="ECO:0000259" key="3">
    <source>
        <dbReference type="Pfam" id="PF00098"/>
    </source>
</evidence>
<gene>
    <name evidence="4" type="ORF">PYCCODRAFT_1446314</name>
</gene>
<name>A0A1Y2IGV5_TRAC3</name>
<dbReference type="AlphaFoldDB" id="A0A1Y2IGV5"/>
<dbReference type="SUPFAM" id="SSF57756">
    <property type="entry name" value="Retrovirus zinc finger-like domains"/>
    <property type="match status" value="1"/>
</dbReference>
<keyword evidence="5" id="KW-1185">Reference proteome</keyword>
<dbReference type="EMBL" id="KZ084119">
    <property type="protein sequence ID" value="OSD00348.1"/>
    <property type="molecule type" value="Genomic_DNA"/>
</dbReference>
<dbReference type="GO" id="GO:0008270">
    <property type="term" value="F:zinc ion binding"/>
    <property type="evidence" value="ECO:0007669"/>
    <property type="project" value="InterPro"/>
</dbReference>
<dbReference type="Gene3D" id="2.40.70.10">
    <property type="entry name" value="Acid Proteases"/>
    <property type="match status" value="1"/>
</dbReference>
<feature type="region of interest" description="Disordered" evidence="2">
    <location>
        <begin position="50"/>
        <end position="84"/>
    </location>
</feature>
<dbReference type="Pfam" id="PF00098">
    <property type="entry name" value="zf-CCHC"/>
    <property type="match status" value="1"/>
</dbReference>
<dbReference type="CDD" id="cd00303">
    <property type="entry name" value="retropepsin_like"/>
    <property type="match status" value="1"/>
</dbReference>
<keyword evidence="1" id="KW-0507">mRNA processing</keyword>
<organism evidence="4 5">
    <name type="scientific">Trametes coccinea (strain BRFM310)</name>
    <name type="common">Pycnoporus coccineus</name>
    <dbReference type="NCBI Taxonomy" id="1353009"/>
    <lineage>
        <taxon>Eukaryota</taxon>
        <taxon>Fungi</taxon>
        <taxon>Dikarya</taxon>
        <taxon>Basidiomycota</taxon>
        <taxon>Agaricomycotina</taxon>
        <taxon>Agaricomycetes</taxon>
        <taxon>Polyporales</taxon>
        <taxon>Polyporaceae</taxon>
        <taxon>Trametes</taxon>
    </lineage>
</organism>
<feature type="region of interest" description="Disordered" evidence="2">
    <location>
        <begin position="162"/>
        <end position="215"/>
    </location>
</feature>
<dbReference type="InterPro" id="IPR036875">
    <property type="entry name" value="Znf_CCHC_sf"/>
</dbReference>
<dbReference type="Proteomes" id="UP000193067">
    <property type="component" value="Unassembled WGS sequence"/>
</dbReference>